<evidence type="ECO:0000256" key="3">
    <source>
        <dbReference type="ARBA" id="ARBA00023004"/>
    </source>
</evidence>
<sequence length="375" mass="41758">MKTLAQLISPVSSETFYANHHDRSPLHIPASEGADKAALFGWGEFNRLLDQTGHWTSETLRMIHDTRNVDPTQYCRQNATGTHLIPDPRKVQLQLARGSSLVANDLEDMSLPVARLAAGLSSEFAARIGANVYSSFKGVRAFGPHFDLHHVFAVQIEGEKLWRLYKNRMPDPVDMPVQGLDLPLWFQRNCGPVMQEVRMKPGDVLYLPRGWFHDALAEDGASLHVTFSVAPLYGRILFKLLESAAMQDPAFRKYFPPVEQAGGKALQQHLGHLGQKLAALCALPDFLDEVAMTQNRLRPRTGEYSLPAQMELTRYRVQPIAAPAFSGPVAHAMHYAYSRSEFVLEEVIALFDFVSETDIRAAVDRAAASGSLIKL</sequence>
<evidence type="ECO:0000313" key="6">
    <source>
        <dbReference type="Proteomes" id="UP001500791"/>
    </source>
</evidence>
<keyword evidence="6" id="KW-1185">Reference proteome</keyword>
<evidence type="ECO:0000256" key="2">
    <source>
        <dbReference type="ARBA" id="ARBA00022723"/>
    </source>
</evidence>
<dbReference type="Gene3D" id="2.60.120.650">
    <property type="entry name" value="Cupin"/>
    <property type="match status" value="1"/>
</dbReference>
<accession>A0ABP3HZQ2</accession>
<dbReference type="InterPro" id="IPR039994">
    <property type="entry name" value="NO66-like"/>
</dbReference>
<comment type="caution">
    <text evidence="5">The sequence shown here is derived from an EMBL/GenBank/DDBJ whole genome shotgun (WGS) entry which is preliminary data.</text>
</comment>
<dbReference type="SMART" id="SM00558">
    <property type="entry name" value="JmjC"/>
    <property type="match status" value="1"/>
</dbReference>
<comment type="cofactor">
    <cofactor evidence="1">
        <name>Fe(2+)</name>
        <dbReference type="ChEBI" id="CHEBI:29033"/>
    </cofactor>
</comment>
<evidence type="ECO:0000256" key="1">
    <source>
        <dbReference type="ARBA" id="ARBA00001954"/>
    </source>
</evidence>
<keyword evidence="3" id="KW-0408">Iron</keyword>
<dbReference type="InterPro" id="IPR003347">
    <property type="entry name" value="JmjC_dom"/>
</dbReference>
<proteinExistence type="predicted"/>
<keyword evidence="2" id="KW-0479">Metal-binding</keyword>
<feature type="domain" description="JmjC" evidence="4">
    <location>
        <begin position="105"/>
        <end position="246"/>
    </location>
</feature>
<dbReference type="SUPFAM" id="SSF51197">
    <property type="entry name" value="Clavaminate synthase-like"/>
    <property type="match status" value="1"/>
</dbReference>
<dbReference type="Proteomes" id="UP001500791">
    <property type="component" value="Unassembled WGS sequence"/>
</dbReference>
<evidence type="ECO:0000313" key="5">
    <source>
        <dbReference type="EMBL" id="GAA0385935.1"/>
    </source>
</evidence>
<dbReference type="RefSeq" id="WP_167174039.1">
    <property type="nucleotide sequence ID" value="NZ_BAAAEJ010000003.1"/>
</dbReference>
<dbReference type="PANTHER" id="PTHR13096">
    <property type="entry name" value="MINA53 MYC INDUCED NUCLEAR ANTIGEN"/>
    <property type="match status" value="1"/>
</dbReference>
<dbReference type="Pfam" id="PF08007">
    <property type="entry name" value="JmjC_2"/>
    <property type="match status" value="1"/>
</dbReference>
<reference evidence="6" key="1">
    <citation type="journal article" date="2019" name="Int. J. Syst. Evol. Microbiol.">
        <title>The Global Catalogue of Microorganisms (GCM) 10K type strain sequencing project: providing services to taxonomists for standard genome sequencing and annotation.</title>
        <authorList>
            <consortium name="The Broad Institute Genomics Platform"/>
            <consortium name="The Broad Institute Genome Sequencing Center for Infectious Disease"/>
            <person name="Wu L."/>
            <person name="Ma J."/>
        </authorList>
    </citation>
    <scope>NUCLEOTIDE SEQUENCE [LARGE SCALE GENOMIC DNA]</scope>
    <source>
        <strain evidence="6">JCM 13476</strain>
    </source>
</reference>
<protein>
    <recommendedName>
        <fullName evidence="4">JmjC domain-containing protein</fullName>
    </recommendedName>
</protein>
<gene>
    <name evidence="5" type="ORF">GCM10009093_11040</name>
</gene>
<name>A0ABP3HZQ2_9CAUL</name>
<dbReference type="PROSITE" id="PS51184">
    <property type="entry name" value="JMJC"/>
    <property type="match status" value="1"/>
</dbReference>
<organism evidence="5 6">
    <name type="scientific">Brevundimonas terrae</name>
    <dbReference type="NCBI Taxonomy" id="363631"/>
    <lineage>
        <taxon>Bacteria</taxon>
        <taxon>Pseudomonadati</taxon>
        <taxon>Pseudomonadota</taxon>
        <taxon>Alphaproteobacteria</taxon>
        <taxon>Caulobacterales</taxon>
        <taxon>Caulobacteraceae</taxon>
        <taxon>Brevundimonas</taxon>
    </lineage>
</organism>
<evidence type="ECO:0000259" key="4">
    <source>
        <dbReference type="PROSITE" id="PS51184"/>
    </source>
</evidence>
<dbReference type="PANTHER" id="PTHR13096:SF9">
    <property type="entry name" value="BIFUNCTIONAL LYSINE-SPECIFIC DEMETHYLASE AND HISTIDYL-HYDROXYLASE"/>
    <property type="match status" value="1"/>
</dbReference>
<dbReference type="EMBL" id="BAAAEJ010000003">
    <property type="protein sequence ID" value="GAA0385935.1"/>
    <property type="molecule type" value="Genomic_DNA"/>
</dbReference>